<dbReference type="InterPro" id="IPR011330">
    <property type="entry name" value="Glyco_hydro/deAcase_b/a-brl"/>
</dbReference>
<dbReference type="Proteomes" id="UP001343257">
    <property type="component" value="Unassembled WGS sequence"/>
</dbReference>
<evidence type="ECO:0000313" key="2">
    <source>
        <dbReference type="Proteomes" id="UP001343257"/>
    </source>
</evidence>
<evidence type="ECO:0000313" key="1">
    <source>
        <dbReference type="EMBL" id="MED5015713.1"/>
    </source>
</evidence>
<dbReference type="Gene3D" id="3.20.20.370">
    <property type="entry name" value="Glycoside hydrolase/deacetylase"/>
    <property type="match status" value="1"/>
</dbReference>
<keyword evidence="2" id="KW-1185">Reference proteome</keyword>
<dbReference type="SUPFAM" id="SSF88713">
    <property type="entry name" value="Glycoside hydrolase/deacetylase"/>
    <property type="match status" value="1"/>
</dbReference>
<reference evidence="1 2" key="1">
    <citation type="submission" date="2023-03" db="EMBL/GenBank/DDBJ databases">
        <title>Bacillus Genome Sequencing.</title>
        <authorList>
            <person name="Dunlap C."/>
        </authorList>
    </citation>
    <scope>NUCLEOTIDE SEQUENCE [LARGE SCALE GENOMIC DNA]</scope>
    <source>
        <strain evidence="1 2">NRS-52</strain>
    </source>
</reference>
<dbReference type="RefSeq" id="WP_328274365.1">
    <property type="nucleotide sequence ID" value="NZ_JARTLD010000001.1"/>
</dbReference>
<dbReference type="EMBL" id="JARTLD010000001">
    <property type="protein sequence ID" value="MED5015713.1"/>
    <property type="molecule type" value="Genomic_DNA"/>
</dbReference>
<gene>
    <name evidence="1" type="ORF">P9847_00160</name>
</gene>
<sequence>MRIERCKWYNDASSPVLFMIDDLTSAWVDMNGSGSVADGGDWGYFMDEEHSSFRFLMERILEGHPEVKVTFFVPVGTRVGMIQNPVCRMIAKPINADEASKAFFRRIHRDPRFELAYHGTTHGVVGETAGDFVQEWASFASLGDAIGRIREGIDIFADAVGESPAGGKYCGYTSNDFSDASVDESGFRWWCRYWNRGRADGSTDPSCGPDGDPATNYDVKRFGPNGVIDIPSTVNGALLNGLYHGRRTPKRLVKHIFKRAFIRFKLREIDELLRRRLVISVQEHIAPSRDDGQRQSPNIYDDRESLLHIFGHLRSKNVWYCTGTELADYVDVRDRVVVEQTESGGFELRHEDTDRGRMLTLRFSDPEPKGIRLPGGGIRKVENGIATLPILEGTYAVLA</sequence>
<proteinExistence type="predicted"/>
<name>A0ABU6PLH0_9BACL</name>
<accession>A0ABU6PLH0</accession>
<organism evidence="1 2">
    <name type="scientific">Paenibacillus chibensis</name>
    <dbReference type="NCBI Taxonomy" id="59846"/>
    <lineage>
        <taxon>Bacteria</taxon>
        <taxon>Bacillati</taxon>
        <taxon>Bacillota</taxon>
        <taxon>Bacilli</taxon>
        <taxon>Bacillales</taxon>
        <taxon>Paenibacillaceae</taxon>
        <taxon>Paenibacillus</taxon>
    </lineage>
</organism>
<comment type="caution">
    <text evidence="1">The sequence shown here is derived from an EMBL/GenBank/DDBJ whole genome shotgun (WGS) entry which is preliminary data.</text>
</comment>
<protein>
    <submittedName>
        <fullName evidence="1">Uncharacterized protein</fullName>
    </submittedName>
</protein>